<dbReference type="Gene3D" id="3.30.830.10">
    <property type="entry name" value="Metalloenzyme, LuxS/M16 peptidase-like"/>
    <property type="match status" value="2"/>
</dbReference>
<dbReference type="InterPro" id="IPR011249">
    <property type="entry name" value="Metalloenz_LuxS/M16"/>
</dbReference>
<evidence type="ECO:0000313" key="3">
    <source>
        <dbReference type="EMBL" id="SNZ06329.1"/>
    </source>
</evidence>
<dbReference type="InterPro" id="IPR011765">
    <property type="entry name" value="Pept_M16_N"/>
</dbReference>
<feature type="domain" description="Peptidase M16 N-terminal" evidence="1">
    <location>
        <begin position="73"/>
        <end position="202"/>
    </location>
</feature>
<reference evidence="3 4" key="1">
    <citation type="submission" date="2017-09" db="EMBL/GenBank/DDBJ databases">
        <authorList>
            <person name="Ehlers B."/>
            <person name="Leendertz F.H."/>
        </authorList>
    </citation>
    <scope>NUCLEOTIDE SEQUENCE [LARGE SCALE GENOMIC DNA]</scope>
    <source>
        <strain evidence="3 4">DSM 18289</strain>
    </source>
</reference>
<dbReference type="InterPro" id="IPR007863">
    <property type="entry name" value="Peptidase_M16_C"/>
</dbReference>
<feature type="domain" description="Peptidase M16 C-terminal" evidence="2">
    <location>
        <begin position="219"/>
        <end position="391"/>
    </location>
</feature>
<dbReference type="SUPFAM" id="SSF63411">
    <property type="entry name" value="LuxS/MPP-like metallohydrolase"/>
    <property type="match status" value="2"/>
</dbReference>
<evidence type="ECO:0000259" key="2">
    <source>
        <dbReference type="Pfam" id="PF05193"/>
    </source>
</evidence>
<keyword evidence="4" id="KW-1185">Reference proteome</keyword>
<dbReference type="GO" id="GO:0008233">
    <property type="term" value="F:peptidase activity"/>
    <property type="evidence" value="ECO:0007669"/>
    <property type="project" value="UniProtKB-KW"/>
</dbReference>
<evidence type="ECO:0000313" key="4">
    <source>
        <dbReference type="Proteomes" id="UP000219439"/>
    </source>
</evidence>
<dbReference type="PANTHER" id="PTHR11851">
    <property type="entry name" value="METALLOPROTEASE"/>
    <property type="match status" value="1"/>
</dbReference>
<keyword evidence="3" id="KW-0378">Hydrolase</keyword>
<dbReference type="GO" id="GO:0006508">
    <property type="term" value="P:proteolysis"/>
    <property type="evidence" value="ECO:0007669"/>
    <property type="project" value="UniProtKB-KW"/>
</dbReference>
<organism evidence="3 4">
    <name type="scientific">Cohaesibacter gelatinilyticus</name>
    <dbReference type="NCBI Taxonomy" id="372072"/>
    <lineage>
        <taxon>Bacteria</taxon>
        <taxon>Pseudomonadati</taxon>
        <taxon>Pseudomonadota</taxon>
        <taxon>Alphaproteobacteria</taxon>
        <taxon>Hyphomicrobiales</taxon>
        <taxon>Cohaesibacteraceae</taxon>
    </lineage>
</organism>
<keyword evidence="3" id="KW-0645">Protease</keyword>
<accession>A0A285NA69</accession>
<dbReference type="GO" id="GO:0046872">
    <property type="term" value="F:metal ion binding"/>
    <property type="evidence" value="ECO:0007669"/>
    <property type="project" value="InterPro"/>
</dbReference>
<dbReference type="InterPro" id="IPR050361">
    <property type="entry name" value="MPP/UQCRC_Complex"/>
</dbReference>
<dbReference type="Proteomes" id="UP000219439">
    <property type="component" value="Unassembled WGS sequence"/>
</dbReference>
<dbReference type="RefSeq" id="WP_097151712.1">
    <property type="nucleotide sequence ID" value="NZ_OBEL01000001.1"/>
</dbReference>
<dbReference type="EMBL" id="OBEL01000001">
    <property type="protein sequence ID" value="SNZ06329.1"/>
    <property type="molecule type" value="Genomic_DNA"/>
</dbReference>
<proteinExistence type="predicted"/>
<dbReference type="OrthoDB" id="9811314at2"/>
<sequence length="472" mass="52436">MHNQDSQPSSPAFKKRAIAKAKKVPDNRPFLLVIGLLFLLAMVVASLSPARATEIQEVVSPSGIKAWLVEEHSVPIVTMDFSFLGGVVNEKADKLGTATMLTALFDEGAGDMKAEAFHTRLEENAIHMSFDAGYERFYGSLRTLTPNLTEATDLLSLALQKPRFDEDAIERMRAVLMSGLKRKEKSPRNIMSKAWRQSVYGNHPYSRPGDGELETMKAITKADLVNFHRNVLTRDDLIIGVVGAIDAKTLAPLLDKIFAPLPAKGETVEVADYTLTNKGRKDISVNNPQTSIRFALEGIKRDDPDFYAAYVINHALGSGMNSRLFTEIREKRGLVYGVASYLTDREHSQLFVGAMQTRTDNTEQAIELVRIEITKLAKDGLTQDELDAAKQFLIGSYPLRFDTSSKISRQLVGIQEEDLGIDYFDKRNSYIEAVSLEDAKRVAKRLFKPENLFVMTVGKNLQTAKAGTSKAN</sequence>
<dbReference type="AlphaFoldDB" id="A0A285NA69"/>
<dbReference type="PANTHER" id="PTHR11851:SF224">
    <property type="entry name" value="PROCESSING PROTEASE"/>
    <property type="match status" value="1"/>
</dbReference>
<evidence type="ECO:0000259" key="1">
    <source>
        <dbReference type="Pfam" id="PF00675"/>
    </source>
</evidence>
<dbReference type="Pfam" id="PF00675">
    <property type="entry name" value="Peptidase_M16"/>
    <property type="match status" value="1"/>
</dbReference>
<name>A0A285NA69_9HYPH</name>
<gene>
    <name evidence="3" type="ORF">SAMN06265368_0383</name>
</gene>
<protein>
    <submittedName>
        <fullName evidence="3">Zinc protease</fullName>
    </submittedName>
</protein>
<dbReference type="Pfam" id="PF05193">
    <property type="entry name" value="Peptidase_M16_C"/>
    <property type="match status" value="1"/>
</dbReference>